<keyword evidence="3" id="KW-1185">Reference proteome</keyword>
<dbReference type="GO" id="GO:0003676">
    <property type="term" value="F:nucleic acid binding"/>
    <property type="evidence" value="ECO:0007669"/>
    <property type="project" value="InterPro"/>
</dbReference>
<sequence>MAQLQLQRPIAFFDLETTGVDAAKDRIVEIAVIKLIPDGSRHSWVKRINPEMPIPAESSAIHGIYDADIADAPTFKDIAHELKQFLHNCDLGGYNSNKFDIPALAEAFLRVNIPVDFKTRKLVDVQQVFFKKEARTLSAAYSFYCNKDLINAHSAEADVIATIDVLEAQLDKYADLGKDVNALHDFTGGDDFVDYARRMVLKNGVPVFNFGKYKGQAVEDVFRKEPQYYDWMMNADFALHTKQMISEILNKMLLKNK</sequence>
<dbReference type="SMART" id="SM00479">
    <property type="entry name" value="EXOIII"/>
    <property type="match status" value="1"/>
</dbReference>
<dbReference type="Pfam" id="PF00929">
    <property type="entry name" value="RNase_T"/>
    <property type="match status" value="1"/>
</dbReference>
<dbReference type="Proteomes" id="UP000323632">
    <property type="component" value="Unassembled WGS sequence"/>
</dbReference>
<dbReference type="CDD" id="cd06127">
    <property type="entry name" value="DEDDh"/>
    <property type="match status" value="1"/>
</dbReference>
<organism evidence="2 3">
    <name type="scientific">Taibaiella lutea</name>
    <dbReference type="NCBI Taxonomy" id="2608001"/>
    <lineage>
        <taxon>Bacteria</taxon>
        <taxon>Pseudomonadati</taxon>
        <taxon>Bacteroidota</taxon>
        <taxon>Chitinophagia</taxon>
        <taxon>Chitinophagales</taxon>
        <taxon>Chitinophagaceae</taxon>
        <taxon>Taibaiella</taxon>
    </lineage>
</organism>
<dbReference type="Pfam" id="PF20600">
    <property type="entry name" value="ExoX-like_C"/>
    <property type="match status" value="1"/>
</dbReference>
<dbReference type="Gene3D" id="3.30.420.10">
    <property type="entry name" value="Ribonuclease H-like superfamily/Ribonuclease H"/>
    <property type="match status" value="1"/>
</dbReference>
<evidence type="ECO:0000313" key="2">
    <source>
        <dbReference type="EMBL" id="KAA5535058.1"/>
    </source>
</evidence>
<dbReference type="InterPro" id="IPR012337">
    <property type="entry name" value="RNaseH-like_sf"/>
</dbReference>
<keyword evidence="2" id="KW-0269">Exonuclease</keyword>
<dbReference type="EMBL" id="VWSH01000002">
    <property type="protein sequence ID" value="KAA5535058.1"/>
    <property type="molecule type" value="Genomic_DNA"/>
</dbReference>
<comment type="caution">
    <text evidence="2">The sequence shown here is derived from an EMBL/GenBank/DDBJ whole genome shotgun (WGS) entry which is preliminary data.</text>
</comment>
<evidence type="ECO:0000313" key="3">
    <source>
        <dbReference type="Proteomes" id="UP000323632"/>
    </source>
</evidence>
<keyword evidence="2" id="KW-0378">Hydrolase</keyword>
<dbReference type="GO" id="GO:0045004">
    <property type="term" value="P:DNA replication proofreading"/>
    <property type="evidence" value="ECO:0007669"/>
    <property type="project" value="TreeGrafter"/>
</dbReference>
<dbReference type="GO" id="GO:0005829">
    <property type="term" value="C:cytosol"/>
    <property type="evidence" value="ECO:0007669"/>
    <property type="project" value="TreeGrafter"/>
</dbReference>
<dbReference type="InterPro" id="IPR036397">
    <property type="entry name" value="RNaseH_sf"/>
</dbReference>
<dbReference type="SUPFAM" id="SSF53098">
    <property type="entry name" value="Ribonuclease H-like"/>
    <property type="match status" value="1"/>
</dbReference>
<dbReference type="PANTHER" id="PTHR30231">
    <property type="entry name" value="DNA POLYMERASE III SUBUNIT EPSILON"/>
    <property type="match status" value="1"/>
</dbReference>
<keyword evidence="2" id="KW-0540">Nuclease</keyword>
<reference evidence="2 3" key="1">
    <citation type="submission" date="2019-09" db="EMBL/GenBank/DDBJ databases">
        <title>Genome sequence and assembly of Taibaiella sp.</title>
        <authorList>
            <person name="Chhetri G."/>
        </authorList>
    </citation>
    <scope>NUCLEOTIDE SEQUENCE [LARGE SCALE GENOMIC DNA]</scope>
    <source>
        <strain evidence="2 3">KVB11</strain>
    </source>
</reference>
<proteinExistence type="predicted"/>
<dbReference type="PANTHER" id="PTHR30231:SF41">
    <property type="entry name" value="DNA POLYMERASE III SUBUNIT EPSILON"/>
    <property type="match status" value="1"/>
</dbReference>
<dbReference type="InterPro" id="IPR046768">
    <property type="entry name" value="ExoX-like_C"/>
</dbReference>
<dbReference type="AlphaFoldDB" id="A0A5M6CIN0"/>
<dbReference type="InterPro" id="IPR013520">
    <property type="entry name" value="Ribonucl_H"/>
</dbReference>
<gene>
    <name evidence="2" type="ORF">F0919_10705</name>
</gene>
<feature type="domain" description="Exonuclease" evidence="1">
    <location>
        <begin position="9"/>
        <end position="175"/>
    </location>
</feature>
<dbReference type="RefSeq" id="WP_150032737.1">
    <property type="nucleotide sequence ID" value="NZ_VWSH01000002.1"/>
</dbReference>
<accession>A0A5M6CIN0</accession>
<protein>
    <submittedName>
        <fullName evidence="2">3'-5' exonuclease</fullName>
    </submittedName>
</protein>
<evidence type="ECO:0000259" key="1">
    <source>
        <dbReference type="SMART" id="SM00479"/>
    </source>
</evidence>
<dbReference type="GO" id="GO:0008408">
    <property type="term" value="F:3'-5' exonuclease activity"/>
    <property type="evidence" value="ECO:0007669"/>
    <property type="project" value="TreeGrafter"/>
</dbReference>
<name>A0A5M6CIN0_9BACT</name>